<reference evidence="1" key="1">
    <citation type="submission" date="2014-05" db="EMBL/GenBank/DDBJ databases">
        <authorList>
            <person name="Chronopoulou M."/>
        </authorList>
    </citation>
    <scope>NUCLEOTIDE SEQUENCE</scope>
    <source>
        <tissue evidence="1">Whole organism</tissue>
    </source>
</reference>
<protein>
    <submittedName>
        <fullName evidence="1">Uncharacterized protein</fullName>
    </submittedName>
</protein>
<dbReference type="EMBL" id="HACA01016770">
    <property type="protein sequence ID" value="CDW34131.1"/>
    <property type="molecule type" value="Transcribed_RNA"/>
</dbReference>
<name>A0A0K2U8U7_LEPSM</name>
<evidence type="ECO:0000313" key="1">
    <source>
        <dbReference type="EMBL" id="CDW34131.1"/>
    </source>
</evidence>
<proteinExistence type="predicted"/>
<dbReference type="AlphaFoldDB" id="A0A0K2U8U7"/>
<sequence>MTIRTTYHWNVTHLPGDIDYSQV</sequence>
<accession>A0A0K2U8U7</accession>
<organism evidence="1">
    <name type="scientific">Lepeophtheirus salmonis</name>
    <name type="common">Salmon louse</name>
    <name type="synonym">Caligus salmonis</name>
    <dbReference type="NCBI Taxonomy" id="72036"/>
    <lineage>
        <taxon>Eukaryota</taxon>
        <taxon>Metazoa</taxon>
        <taxon>Ecdysozoa</taxon>
        <taxon>Arthropoda</taxon>
        <taxon>Crustacea</taxon>
        <taxon>Multicrustacea</taxon>
        <taxon>Hexanauplia</taxon>
        <taxon>Copepoda</taxon>
        <taxon>Siphonostomatoida</taxon>
        <taxon>Caligidae</taxon>
        <taxon>Lepeophtheirus</taxon>
    </lineage>
</organism>